<evidence type="ECO:0000256" key="2">
    <source>
        <dbReference type="ARBA" id="ARBA00006774"/>
    </source>
</evidence>
<dbReference type="CDD" id="cd02152">
    <property type="entry name" value="OAT"/>
    <property type="match status" value="1"/>
</dbReference>
<evidence type="ECO:0000256" key="10">
    <source>
        <dbReference type="HAMAP-Rule" id="MF_01106"/>
    </source>
</evidence>
<comment type="subunit">
    <text evidence="3 10">Heterotetramer of two alpha and two beta chains.</text>
</comment>
<feature type="active site" description="Nucleophile" evidence="10">
    <location>
        <position position="194"/>
    </location>
</feature>
<evidence type="ECO:0000256" key="3">
    <source>
        <dbReference type="ARBA" id="ARBA00011475"/>
    </source>
</evidence>
<keyword evidence="6 10" id="KW-0808">Transferase</keyword>
<evidence type="ECO:0000256" key="8">
    <source>
        <dbReference type="ARBA" id="ARBA00023268"/>
    </source>
</evidence>
<dbReference type="InterPro" id="IPR002813">
    <property type="entry name" value="Arg_biosynth_ArgJ"/>
</dbReference>
<dbReference type="NCBIfam" id="NF003802">
    <property type="entry name" value="PRK05388.1"/>
    <property type="match status" value="1"/>
</dbReference>
<dbReference type="GO" id="GO:0004042">
    <property type="term" value="F:L-glutamate N-acetyltransferase activity"/>
    <property type="evidence" value="ECO:0007669"/>
    <property type="project" value="UniProtKB-UniRule"/>
</dbReference>
<feature type="chain" id="PRO_5023338790" description="Arginine biosynthesis bifunctional protein ArgJ alpha chain" evidence="10">
    <location>
        <begin position="1"/>
        <end position="193"/>
    </location>
</feature>
<dbReference type="SUPFAM" id="SSF56266">
    <property type="entry name" value="DmpA/ArgJ-like"/>
    <property type="match status" value="1"/>
</dbReference>
<dbReference type="EC" id="2.3.1.1" evidence="10"/>
<comment type="pathway">
    <text evidence="10">Amino-acid biosynthesis; L-arginine biosynthesis; L-ornithine and N-acetyl-L-glutamate from L-glutamate and N(2)-acetyl-L-ornithine (cyclic): step 1/1.</text>
</comment>
<evidence type="ECO:0000313" key="11">
    <source>
        <dbReference type="EMBL" id="PCJ01644.1"/>
    </source>
</evidence>
<proteinExistence type="inferred from homology"/>
<dbReference type="UniPathway" id="UPA00068">
    <property type="reaction ID" value="UER00106"/>
</dbReference>
<organism evidence="11">
    <name type="scientific">OCS116 cluster bacterium</name>
    <dbReference type="NCBI Taxonomy" id="2030921"/>
    <lineage>
        <taxon>Bacteria</taxon>
        <taxon>Pseudomonadati</taxon>
        <taxon>Pseudomonadota</taxon>
        <taxon>Alphaproteobacteria</taxon>
        <taxon>OCS116 cluster</taxon>
    </lineage>
</organism>
<feature type="site" description="Involved in the stabilization of negative charge on the oxyanion by the formation of the oxyanion hole" evidence="10">
    <location>
        <position position="120"/>
    </location>
</feature>
<keyword evidence="4 10" id="KW-0963">Cytoplasm</keyword>
<dbReference type="EC" id="2.3.1.35" evidence="10"/>
<comment type="catalytic activity">
    <reaction evidence="10">
        <text>N(2)-acetyl-L-ornithine + L-glutamate = N-acetyl-L-glutamate + L-ornithine</text>
        <dbReference type="Rhea" id="RHEA:15349"/>
        <dbReference type="ChEBI" id="CHEBI:29985"/>
        <dbReference type="ChEBI" id="CHEBI:44337"/>
        <dbReference type="ChEBI" id="CHEBI:46911"/>
        <dbReference type="ChEBI" id="CHEBI:57805"/>
        <dbReference type="EC" id="2.3.1.35"/>
    </reaction>
</comment>
<comment type="caution">
    <text evidence="11">The sequence shown here is derived from an EMBL/GenBank/DDBJ whole genome shotgun (WGS) entry which is preliminary data.</text>
</comment>
<dbReference type="FunFam" id="3.10.20.340:FF:000003">
    <property type="entry name" value="Arginine biosynthesis bifunctional protein ArgJ"/>
    <property type="match status" value="1"/>
</dbReference>
<keyword evidence="7 10" id="KW-0068">Autocatalytic cleavage</keyword>
<dbReference type="PANTHER" id="PTHR23100:SF0">
    <property type="entry name" value="ARGININE BIOSYNTHESIS BIFUNCTIONAL PROTEIN ARGJ, MITOCHONDRIAL"/>
    <property type="match status" value="1"/>
</dbReference>
<keyword evidence="9 10" id="KW-0012">Acyltransferase</keyword>
<dbReference type="HAMAP" id="MF_01106">
    <property type="entry name" value="ArgJ"/>
    <property type="match status" value="1"/>
</dbReference>
<dbReference type="InterPro" id="IPR016117">
    <property type="entry name" value="ArgJ-like_dom_sf"/>
</dbReference>
<keyword evidence="8 10" id="KW-0511">Multifunctional enzyme</keyword>
<dbReference type="GO" id="GO:0006526">
    <property type="term" value="P:L-arginine biosynthetic process"/>
    <property type="evidence" value="ECO:0007669"/>
    <property type="project" value="UniProtKB-UniRule"/>
</dbReference>
<evidence type="ECO:0000256" key="1">
    <source>
        <dbReference type="ARBA" id="ARBA00004496"/>
    </source>
</evidence>
<comment type="subcellular location">
    <subcellularLocation>
        <location evidence="1 10">Cytoplasm</location>
    </subcellularLocation>
</comment>
<dbReference type="PANTHER" id="PTHR23100">
    <property type="entry name" value="ARGININE BIOSYNTHESIS BIFUNCTIONAL PROTEIN ARGJ"/>
    <property type="match status" value="1"/>
</dbReference>
<feature type="binding site" evidence="10">
    <location>
        <position position="157"/>
    </location>
    <ligand>
        <name>substrate</name>
    </ligand>
</feature>
<comment type="pathway">
    <text evidence="10">Amino-acid biosynthesis; L-arginine biosynthesis; N(2)-acetyl-L-ornithine from L-glutamate: step 1/4.</text>
</comment>
<feature type="binding site" evidence="10">
    <location>
        <position position="281"/>
    </location>
    <ligand>
        <name>substrate</name>
    </ligand>
</feature>
<dbReference type="Pfam" id="PF01960">
    <property type="entry name" value="ArgJ"/>
    <property type="match status" value="1"/>
</dbReference>
<feature type="binding site" evidence="10">
    <location>
        <position position="409"/>
    </location>
    <ligand>
        <name>substrate</name>
    </ligand>
</feature>
<name>A0A2A4Z3E0_9PROT</name>
<dbReference type="GO" id="GO:0004358">
    <property type="term" value="F:L-glutamate N-acetyltransferase activity, acting on acetyl-L-ornithine as donor"/>
    <property type="evidence" value="ECO:0007669"/>
    <property type="project" value="UniProtKB-UniRule"/>
</dbReference>
<comment type="similarity">
    <text evidence="2 10">Belongs to the ArgJ family.</text>
</comment>
<comment type="catalytic activity">
    <reaction evidence="10">
        <text>L-glutamate + acetyl-CoA = N-acetyl-L-glutamate + CoA + H(+)</text>
        <dbReference type="Rhea" id="RHEA:24292"/>
        <dbReference type="ChEBI" id="CHEBI:15378"/>
        <dbReference type="ChEBI" id="CHEBI:29985"/>
        <dbReference type="ChEBI" id="CHEBI:44337"/>
        <dbReference type="ChEBI" id="CHEBI:57287"/>
        <dbReference type="ChEBI" id="CHEBI:57288"/>
        <dbReference type="EC" id="2.3.1.1"/>
    </reaction>
</comment>
<feature type="binding site" evidence="10">
    <location>
        <position position="194"/>
    </location>
    <ligand>
        <name>substrate</name>
    </ligand>
</feature>
<dbReference type="Gene3D" id="3.10.20.340">
    <property type="entry name" value="ArgJ beta chain, C-terminal domain"/>
    <property type="match status" value="1"/>
</dbReference>
<dbReference type="NCBIfam" id="TIGR00120">
    <property type="entry name" value="ArgJ"/>
    <property type="match status" value="1"/>
</dbReference>
<evidence type="ECO:0000256" key="9">
    <source>
        <dbReference type="ARBA" id="ARBA00023315"/>
    </source>
</evidence>
<feature type="site" description="Cleavage; by autolysis" evidence="10">
    <location>
        <begin position="193"/>
        <end position="194"/>
    </location>
</feature>
<dbReference type="EMBL" id="NVUS01000007">
    <property type="protein sequence ID" value="PCJ01644.1"/>
    <property type="molecule type" value="Genomic_DNA"/>
</dbReference>
<feature type="site" description="Involved in the stabilization of negative charge on the oxyanion by the formation of the oxyanion hole" evidence="10">
    <location>
        <position position="121"/>
    </location>
</feature>
<feature type="binding site" evidence="10">
    <location>
        <position position="183"/>
    </location>
    <ligand>
        <name>substrate</name>
    </ligand>
</feature>
<keyword evidence="5 10" id="KW-0055">Arginine biosynthesis</keyword>
<evidence type="ECO:0000256" key="4">
    <source>
        <dbReference type="ARBA" id="ARBA00022490"/>
    </source>
</evidence>
<dbReference type="InterPro" id="IPR042195">
    <property type="entry name" value="ArgJ_beta_C"/>
</dbReference>
<dbReference type="GO" id="GO:0006592">
    <property type="term" value="P:ornithine biosynthetic process"/>
    <property type="evidence" value="ECO:0007669"/>
    <property type="project" value="TreeGrafter"/>
</dbReference>
<feature type="chain" id="PRO_5023338791" description="Arginine biosynthesis bifunctional protein ArgJ beta chain" evidence="10">
    <location>
        <begin position="194"/>
        <end position="409"/>
    </location>
</feature>
<sequence>MKTSPLVPAHFPDMPKVKGLEIKTYEARVVYKNRDDLLLVRFDQGTQVAGVFTKSRTRSASVDWCKKHLASGLDGRLLMVNSGNSNAFTGAAGERSVTDILAHLAAKFNIKADEIYTSSTGVIGQLLSGQDLLNVVDADAVSKVDNAYVAAANAIKTTDTFAKYATKSVSIDGAAVTINIIAKGSGMIAPDMATMLSYAFTDANISQNALQKILSVAVGKSFNSITVDSDTSTSDTVLLFATGGSDAPHIDDADDARLAEFVVAIDALCLEMAQQIVKDGEGASKFITVKINGAEDDRAAKVIGLSIANSPLVKTAIAGEDANWGRIIMAIGKSGEMADRDLIEIAIGGVKITQNGQVVDGYDETPVTQHMQGQYVDIAVGLGLGDGAATIYTCDLTHGYIEINADYRS</sequence>
<evidence type="ECO:0000256" key="7">
    <source>
        <dbReference type="ARBA" id="ARBA00022813"/>
    </source>
</evidence>
<reference evidence="11" key="2">
    <citation type="journal article" date="2018" name="ISME J.">
        <title>A dynamic microbial community with high functional redundancy inhabits the cold, oxic subseafloor aquifer.</title>
        <authorList>
            <person name="Tully B.J."/>
            <person name="Wheat C.G."/>
            <person name="Glazer B.T."/>
            <person name="Huber J.A."/>
        </authorList>
    </citation>
    <scope>NUCLEOTIDE SEQUENCE</scope>
    <source>
        <strain evidence="11">NORP83</strain>
    </source>
</reference>
<comment type="function">
    <text evidence="10">Catalyzes two activities which are involved in the cyclic version of arginine biosynthesis: the synthesis of N-acetylglutamate from glutamate and acetyl-CoA as the acetyl donor, and of ornithine by transacetylation between N(2)-acetylornithine and glutamate.</text>
</comment>
<dbReference type="AlphaFoldDB" id="A0A2A4Z3E0"/>
<keyword evidence="10" id="KW-0028">Amino-acid biosynthesis</keyword>
<accession>A0A2A4Z3E0</accession>
<reference key="1">
    <citation type="submission" date="2017-08" db="EMBL/GenBank/DDBJ databases">
        <title>A dynamic microbial community with high functional redundancy inhabits the cold, oxic subseafloor aquifer.</title>
        <authorList>
            <person name="Tully B.J."/>
            <person name="Wheat C.G."/>
            <person name="Glazer B.T."/>
            <person name="Huber J.A."/>
        </authorList>
    </citation>
    <scope>NUCLEOTIDE SEQUENCE [LARGE SCALE GENOMIC DNA]</scope>
</reference>
<evidence type="ECO:0000256" key="6">
    <source>
        <dbReference type="ARBA" id="ARBA00022679"/>
    </source>
</evidence>
<dbReference type="GO" id="GO:0005737">
    <property type="term" value="C:cytoplasm"/>
    <property type="evidence" value="ECO:0007669"/>
    <property type="project" value="UniProtKB-SubCell"/>
</dbReference>
<protein>
    <recommendedName>
        <fullName evidence="10">Arginine biosynthesis bifunctional protein ArgJ</fullName>
    </recommendedName>
    <domain>
        <recommendedName>
            <fullName evidence="10">Glutamate N-acetyltransferase</fullName>
            <ecNumber evidence="10">2.3.1.35</ecNumber>
        </recommendedName>
        <alternativeName>
            <fullName evidence="10">Ornithine acetyltransferase</fullName>
            <shortName evidence="10">OATase</shortName>
        </alternativeName>
        <alternativeName>
            <fullName evidence="10">Ornithine transacetylase</fullName>
        </alternativeName>
    </domain>
    <domain>
        <recommendedName>
            <fullName evidence="10">Amino-acid acetyltransferase</fullName>
            <ecNumber evidence="10">2.3.1.1</ecNumber>
        </recommendedName>
        <alternativeName>
            <fullName evidence="10">N-acetylglutamate synthase</fullName>
            <shortName evidence="10">AGSase</shortName>
        </alternativeName>
    </domain>
    <component>
        <recommendedName>
            <fullName evidence="10">Arginine biosynthesis bifunctional protein ArgJ alpha chain</fullName>
        </recommendedName>
    </component>
    <component>
        <recommendedName>
            <fullName evidence="10">Arginine biosynthesis bifunctional protein ArgJ beta chain</fullName>
        </recommendedName>
    </component>
</protein>
<gene>
    <name evidence="10" type="primary">argJ</name>
    <name evidence="11" type="ORF">COB13_07220</name>
</gene>
<feature type="binding site" evidence="10">
    <location>
        <position position="404"/>
    </location>
    <ligand>
        <name>substrate</name>
    </ligand>
</feature>
<evidence type="ECO:0000256" key="5">
    <source>
        <dbReference type="ARBA" id="ARBA00022571"/>
    </source>
</evidence>
<dbReference type="Gene3D" id="3.60.70.12">
    <property type="entry name" value="L-amino peptidase D-ALA esterase/amidase"/>
    <property type="match status" value="1"/>
</dbReference>